<comment type="subunit">
    <text evidence="7">Part of the small subunit (SSU) processome, composed of more than 70 proteins and the RNA chaperone small nucleolar RNA (snoRNA) U3. Interacts with DDX21, NCL, NOP2 and EBNA1BP2.</text>
</comment>
<reference evidence="12 13" key="1">
    <citation type="submission" date="2021-06" db="EMBL/GenBank/DDBJ databases">
        <title>Chromosome-level genome assembly of the red-tail catfish (Hemibagrus wyckioides).</title>
        <authorList>
            <person name="Shao F."/>
        </authorList>
    </citation>
    <scope>NUCLEOTIDE SEQUENCE [LARGE SCALE GENOMIC DNA]</scope>
    <source>
        <strain evidence="12">EC202008001</strain>
        <tissue evidence="12">Blood</tissue>
    </source>
</reference>
<dbReference type="OrthoDB" id="10251154at2759"/>
<feature type="domain" description="BING4 C-terminal" evidence="11">
    <location>
        <begin position="414"/>
        <end position="492"/>
    </location>
</feature>
<evidence type="ECO:0000256" key="8">
    <source>
        <dbReference type="ARBA" id="ARBA00070552"/>
    </source>
</evidence>
<proteinExistence type="predicted"/>
<dbReference type="EMBL" id="JAHKSW010000005">
    <property type="protein sequence ID" value="KAG7332209.1"/>
    <property type="molecule type" value="Genomic_DNA"/>
</dbReference>
<dbReference type="InterPro" id="IPR015943">
    <property type="entry name" value="WD40/YVTN_repeat-like_dom_sf"/>
</dbReference>
<evidence type="ECO:0000256" key="10">
    <source>
        <dbReference type="SAM" id="MobiDB-lite"/>
    </source>
</evidence>
<evidence type="ECO:0000256" key="9">
    <source>
        <dbReference type="PROSITE-ProRule" id="PRU00221"/>
    </source>
</evidence>
<comment type="function">
    <text evidence="6">Scaffold component of the nucleolar structure. Required for localization of DDX21 and NCL to the granular compartment of the nucleolus. Part of the small subunit (SSU) processome, first precursor of the small eukaryotic ribosomal subunit. During the assembly of the SSU processome in the nucleolus, many ribosome biogenesis factors, an RNA chaperone and ribosomal proteins associate with the nascent pre-rRNA and work in concert to generate RNA folding, modifications, rearrangements and cleavage as well as targeted degradation of pre-ribosomal RNA by the RNA exosome.</text>
</comment>
<dbReference type="InterPro" id="IPR001680">
    <property type="entry name" value="WD40_rpt"/>
</dbReference>
<dbReference type="SMART" id="SM00320">
    <property type="entry name" value="WD40"/>
    <property type="match status" value="3"/>
</dbReference>
<dbReference type="InterPro" id="IPR012952">
    <property type="entry name" value="BING4_C_dom"/>
</dbReference>
<dbReference type="FunFam" id="2.130.10.10:FF:000128">
    <property type="entry name" value="WD repeat domain 46"/>
    <property type="match status" value="1"/>
</dbReference>
<gene>
    <name evidence="12" type="ORF">KOW79_004043</name>
</gene>
<evidence type="ECO:0000256" key="6">
    <source>
        <dbReference type="ARBA" id="ARBA00059061"/>
    </source>
</evidence>
<dbReference type="PANTHER" id="PTHR14085:SF3">
    <property type="entry name" value="WD REPEAT-CONTAINING PROTEIN 46"/>
    <property type="match status" value="1"/>
</dbReference>
<name>A0A9D3SUB8_9TELE</name>
<dbReference type="Pfam" id="PF00400">
    <property type="entry name" value="WD40"/>
    <property type="match status" value="1"/>
</dbReference>
<dbReference type="InterPro" id="IPR040315">
    <property type="entry name" value="WDR46/Utp7"/>
</dbReference>
<sequence>MAAPVEEALASTHVEKKKKPPKRYWQEEKNEDDANPDKDKNSEAQKEFSDKKHKERQKKRKSGDGKFISGKTDPFPGEAPVPSEQLKKFQRGKKFQKSKTDKWKAKAIITRSEAESNLVQKEAARYDLLLPEDAGFLEGDEDEDTCTVSQEDIAEAVDITSGAKYFNLHLTQFGPYRLDYSRNGRHLLLGGRRGHVSCIDWQTKNLMCEMNVMETVQDIKWLHTEAMFAVAQKKWLYIYDSKGIELHCIKKFNDVLRMQFLPYHFLLATASATGFLQYLDVSVGKEVAAIGTKSGRLDVMAQNPYNAIIHLGHPNGTVSLWSPNQREPLVKMLCHRGAVRSLAVDKTGTYMVTSGLDRRLAVYDIRAFKPLHKYFLPAGASCLSLSQRGLLSAATGDVVQVYRDVWGGGPISKPYMAHRVRGSVWGVGFCPFEDVLGIGHGEGFTSMIVPGAGEPNFDALEVNPFRSLKQRQEWEVKALLEKVQPDLIGLDPGLLVKVDKASFEQKHKERVEALGYDPLENDKFKPRFKKRGRSAAGAVEKRKKKVAHEDQRDVIRKTVEERMEKEKEKKEIAKQKAEQGRKTALDRFKK</sequence>
<evidence type="ECO:0000256" key="3">
    <source>
        <dbReference type="ARBA" id="ARBA00022574"/>
    </source>
</evidence>
<feature type="compositionally biased region" description="Basic and acidic residues" evidence="10">
    <location>
        <begin position="35"/>
        <end position="52"/>
    </location>
</feature>
<evidence type="ECO:0000313" key="12">
    <source>
        <dbReference type="EMBL" id="KAG7332209.1"/>
    </source>
</evidence>
<keyword evidence="4" id="KW-0677">Repeat</keyword>
<dbReference type="InterPro" id="IPR036322">
    <property type="entry name" value="WD40_repeat_dom_sf"/>
</dbReference>
<feature type="region of interest" description="Disordered" evidence="10">
    <location>
        <begin position="530"/>
        <end position="590"/>
    </location>
</feature>
<accession>A0A9D3SUB8</accession>
<comment type="subcellular location">
    <subcellularLocation>
        <location evidence="1">Nucleus</location>
        <location evidence="1">Nucleolus</location>
    </subcellularLocation>
</comment>
<protein>
    <recommendedName>
        <fullName evidence="8">WD repeat-containing protein 46</fullName>
    </recommendedName>
</protein>
<keyword evidence="3 9" id="KW-0853">WD repeat</keyword>
<dbReference type="GO" id="GO:0030686">
    <property type="term" value="C:90S preribosome"/>
    <property type="evidence" value="ECO:0007669"/>
    <property type="project" value="TreeGrafter"/>
</dbReference>
<evidence type="ECO:0000256" key="5">
    <source>
        <dbReference type="ARBA" id="ARBA00023242"/>
    </source>
</evidence>
<feature type="repeat" description="WD" evidence="9">
    <location>
        <begin position="332"/>
        <end position="373"/>
    </location>
</feature>
<dbReference type="Proteomes" id="UP000824219">
    <property type="component" value="Linkage Group LG05"/>
</dbReference>
<dbReference type="Gene3D" id="2.130.10.10">
    <property type="entry name" value="YVTN repeat-like/Quinoprotein amine dehydrogenase"/>
    <property type="match status" value="1"/>
</dbReference>
<dbReference type="AlphaFoldDB" id="A0A9D3SUB8"/>
<feature type="compositionally biased region" description="Basic residues" evidence="10">
    <location>
        <begin position="88"/>
        <end position="97"/>
    </location>
</feature>
<dbReference type="PANTHER" id="PTHR14085">
    <property type="entry name" value="WD-REPEAT PROTEIN BING4"/>
    <property type="match status" value="1"/>
</dbReference>
<dbReference type="SUPFAM" id="SSF50978">
    <property type="entry name" value="WD40 repeat-like"/>
    <property type="match status" value="1"/>
</dbReference>
<dbReference type="SMART" id="SM01033">
    <property type="entry name" value="BING4CT"/>
    <property type="match status" value="1"/>
</dbReference>
<evidence type="ECO:0000256" key="4">
    <source>
        <dbReference type="ARBA" id="ARBA00022737"/>
    </source>
</evidence>
<evidence type="ECO:0000256" key="7">
    <source>
        <dbReference type="ARBA" id="ARBA00064570"/>
    </source>
</evidence>
<feature type="region of interest" description="Disordered" evidence="10">
    <location>
        <begin position="1"/>
        <end position="98"/>
    </location>
</feature>
<dbReference type="GO" id="GO:0000462">
    <property type="term" value="P:maturation of SSU-rRNA from tricistronic rRNA transcript (SSU-rRNA, 5.8S rRNA, LSU-rRNA)"/>
    <property type="evidence" value="ECO:0007669"/>
    <property type="project" value="TreeGrafter"/>
</dbReference>
<evidence type="ECO:0000256" key="1">
    <source>
        <dbReference type="ARBA" id="ARBA00004604"/>
    </source>
</evidence>
<dbReference type="GO" id="GO:0032040">
    <property type="term" value="C:small-subunit processome"/>
    <property type="evidence" value="ECO:0007669"/>
    <property type="project" value="TreeGrafter"/>
</dbReference>
<keyword evidence="13" id="KW-1185">Reference proteome</keyword>
<keyword evidence="5" id="KW-0539">Nucleus</keyword>
<keyword evidence="2" id="KW-0597">Phosphoprotein</keyword>
<dbReference type="PROSITE" id="PS50082">
    <property type="entry name" value="WD_REPEATS_2"/>
    <property type="match status" value="1"/>
</dbReference>
<feature type="compositionally biased region" description="Basic and acidic residues" evidence="10">
    <location>
        <begin position="547"/>
        <end position="590"/>
    </location>
</feature>
<evidence type="ECO:0000256" key="2">
    <source>
        <dbReference type="ARBA" id="ARBA00022553"/>
    </source>
</evidence>
<evidence type="ECO:0000313" key="13">
    <source>
        <dbReference type="Proteomes" id="UP000824219"/>
    </source>
</evidence>
<organism evidence="12 13">
    <name type="scientific">Hemibagrus wyckioides</name>
    <dbReference type="NCBI Taxonomy" id="337641"/>
    <lineage>
        <taxon>Eukaryota</taxon>
        <taxon>Metazoa</taxon>
        <taxon>Chordata</taxon>
        <taxon>Craniata</taxon>
        <taxon>Vertebrata</taxon>
        <taxon>Euteleostomi</taxon>
        <taxon>Actinopterygii</taxon>
        <taxon>Neopterygii</taxon>
        <taxon>Teleostei</taxon>
        <taxon>Ostariophysi</taxon>
        <taxon>Siluriformes</taxon>
        <taxon>Bagridae</taxon>
        <taxon>Hemibagrus</taxon>
    </lineage>
</organism>
<dbReference type="Pfam" id="PF08149">
    <property type="entry name" value="BING4CT"/>
    <property type="match status" value="1"/>
</dbReference>
<evidence type="ECO:0000259" key="11">
    <source>
        <dbReference type="SMART" id="SM01033"/>
    </source>
</evidence>
<comment type="caution">
    <text evidence="12">The sequence shown here is derived from an EMBL/GenBank/DDBJ whole genome shotgun (WGS) entry which is preliminary data.</text>
</comment>